<dbReference type="EMBL" id="JACXAA010000012">
    <property type="protein sequence ID" value="MBD2756354.1"/>
    <property type="molecule type" value="Genomic_DNA"/>
</dbReference>
<comment type="caution">
    <text evidence="1">The sequence shown here is derived from an EMBL/GenBank/DDBJ whole genome shotgun (WGS) entry which is preliminary data.</text>
</comment>
<protein>
    <submittedName>
        <fullName evidence="1">Uncharacterized protein</fullName>
    </submittedName>
</protein>
<reference evidence="1" key="1">
    <citation type="submission" date="2020-09" db="EMBL/GenBank/DDBJ databases">
        <authorList>
            <person name="Kim M.K."/>
        </authorList>
    </citation>
    <scope>NUCLEOTIDE SEQUENCE</scope>
    <source>
        <strain evidence="1">BT704</strain>
    </source>
</reference>
<sequence length="211" mass="23332">MNSIQNTPISPYRDSSLNKIYNLLFCDTIDLYKTESQSSEYPWDTLLSDNPEPGQLAAIASDESLETRQQILAYNLLLAKGFPINTKELLGVIIEVPLADGLDVLAAFNDGTCRYINHAEKLLVWDTQTNESSHLVNQLFSDSLAVVSKIGPWEQERTPFPGEGMIKMTFLVSDGLYFGQGPFGALQADPMAGPIINSAIRLMSYLIDHTA</sequence>
<proteinExistence type="predicted"/>
<dbReference type="Proteomes" id="UP000653797">
    <property type="component" value="Unassembled WGS sequence"/>
</dbReference>
<evidence type="ECO:0000313" key="2">
    <source>
        <dbReference type="Proteomes" id="UP000653797"/>
    </source>
</evidence>
<keyword evidence="2" id="KW-1185">Reference proteome</keyword>
<name>A0A927GFZ8_9BACT</name>
<gene>
    <name evidence="1" type="ORF">IC230_25895</name>
</gene>
<dbReference type="RefSeq" id="WP_191041982.1">
    <property type="nucleotide sequence ID" value="NZ_JACXAA010000012.1"/>
</dbReference>
<dbReference type="AlphaFoldDB" id="A0A927GFZ8"/>
<accession>A0A927GFZ8</accession>
<organism evidence="1 2">
    <name type="scientific">Spirosoma validum</name>
    <dbReference type="NCBI Taxonomy" id="2771355"/>
    <lineage>
        <taxon>Bacteria</taxon>
        <taxon>Pseudomonadati</taxon>
        <taxon>Bacteroidota</taxon>
        <taxon>Cytophagia</taxon>
        <taxon>Cytophagales</taxon>
        <taxon>Cytophagaceae</taxon>
        <taxon>Spirosoma</taxon>
    </lineage>
</organism>
<evidence type="ECO:0000313" key="1">
    <source>
        <dbReference type="EMBL" id="MBD2756354.1"/>
    </source>
</evidence>